<dbReference type="GO" id="GO:0055085">
    <property type="term" value="P:transmembrane transport"/>
    <property type="evidence" value="ECO:0007669"/>
    <property type="project" value="InterPro"/>
</dbReference>
<dbReference type="GO" id="GO:0031460">
    <property type="term" value="P:glycine betaine transport"/>
    <property type="evidence" value="ECO:0007669"/>
    <property type="project" value="TreeGrafter"/>
</dbReference>
<keyword evidence="3 6" id="KW-0812">Transmembrane</keyword>
<comment type="subcellular location">
    <subcellularLocation>
        <location evidence="6">Cell membrane</location>
        <topology evidence="6">Multi-pass membrane protein</topology>
    </subcellularLocation>
    <subcellularLocation>
        <location evidence="1">Membrane</location>
        <topology evidence="1">Multi-pass membrane protein</topology>
    </subcellularLocation>
</comment>
<dbReference type="PANTHER" id="PTHR30177">
    <property type="entry name" value="GLYCINE BETAINE/L-PROLINE TRANSPORT SYSTEM PERMEASE PROTEIN PROW"/>
    <property type="match status" value="1"/>
</dbReference>
<protein>
    <submittedName>
        <fullName evidence="9">ABC transporter permease</fullName>
    </submittedName>
</protein>
<sequence length="256" mass="26904">MGEEPLIRWEWIGNNGPLIRELVADNIIMALVPVLVGLLVALPLGLAAVRWRWLYQPTAGVVNVVYSLPSLAVFIVLLPITGLATRTTVMVPLAFYALAVLLPAVVDGLDSVPEHVRQSAVAMGFTPARRLLAVELPIAVPVVLAGLRVATVSSVSLVSVGALVGRGGLGHLFTDGWQRQFPTPIVVGIVLIVLLAVIADLLLVLIQRWLTPWSVARTATRRVTQGAARATARPAAQSAGQLAGQSVAGPGRGDAA</sequence>
<dbReference type="EMBL" id="BOOI01000081">
    <property type="protein sequence ID" value="GIH88461.1"/>
    <property type="molecule type" value="Genomic_DNA"/>
</dbReference>
<name>A0A8J3S9F2_PLARO</name>
<dbReference type="PANTHER" id="PTHR30177:SF4">
    <property type="entry name" value="OSMOPROTECTANT IMPORT PERMEASE PROTEIN OSMW"/>
    <property type="match status" value="1"/>
</dbReference>
<dbReference type="AlphaFoldDB" id="A0A8J3S9F2"/>
<dbReference type="Proteomes" id="UP000655044">
    <property type="component" value="Unassembled WGS sequence"/>
</dbReference>
<feature type="transmembrane region" description="Helical" evidence="6">
    <location>
        <begin position="27"/>
        <end position="49"/>
    </location>
</feature>
<feature type="compositionally biased region" description="Low complexity" evidence="7">
    <location>
        <begin position="230"/>
        <end position="249"/>
    </location>
</feature>
<feature type="transmembrane region" description="Helical" evidence="6">
    <location>
        <begin position="89"/>
        <end position="109"/>
    </location>
</feature>
<dbReference type="GO" id="GO:0005886">
    <property type="term" value="C:plasma membrane"/>
    <property type="evidence" value="ECO:0007669"/>
    <property type="project" value="UniProtKB-SubCell"/>
</dbReference>
<evidence type="ECO:0000256" key="3">
    <source>
        <dbReference type="ARBA" id="ARBA00022692"/>
    </source>
</evidence>
<dbReference type="InterPro" id="IPR000515">
    <property type="entry name" value="MetI-like"/>
</dbReference>
<dbReference type="SUPFAM" id="SSF161098">
    <property type="entry name" value="MetI-like"/>
    <property type="match status" value="1"/>
</dbReference>
<evidence type="ECO:0000256" key="6">
    <source>
        <dbReference type="RuleBase" id="RU363032"/>
    </source>
</evidence>
<keyword evidence="4 6" id="KW-1133">Transmembrane helix</keyword>
<evidence type="ECO:0000256" key="2">
    <source>
        <dbReference type="ARBA" id="ARBA00022448"/>
    </source>
</evidence>
<evidence type="ECO:0000259" key="8">
    <source>
        <dbReference type="PROSITE" id="PS50928"/>
    </source>
</evidence>
<dbReference type="InterPro" id="IPR051204">
    <property type="entry name" value="ABC_transp_perm/SBD"/>
</dbReference>
<feature type="domain" description="ABC transmembrane type-1" evidence="8">
    <location>
        <begin position="23"/>
        <end position="202"/>
    </location>
</feature>
<comment type="similarity">
    <text evidence="6">Belongs to the binding-protein-dependent transport system permease family.</text>
</comment>
<comment type="caution">
    <text evidence="9">The sequence shown here is derived from an EMBL/GenBank/DDBJ whole genome shotgun (WGS) entry which is preliminary data.</text>
</comment>
<keyword evidence="10" id="KW-1185">Reference proteome</keyword>
<feature type="transmembrane region" description="Helical" evidence="6">
    <location>
        <begin position="61"/>
        <end position="83"/>
    </location>
</feature>
<dbReference type="Gene3D" id="1.10.3720.10">
    <property type="entry name" value="MetI-like"/>
    <property type="match status" value="1"/>
</dbReference>
<gene>
    <name evidence="9" type="ORF">Pro02_68690</name>
</gene>
<dbReference type="InterPro" id="IPR035906">
    <property type="entry name" value="MetI-like_sf"/>
</dbReference>
<dbReference type="Pfam" id="PF00528">
    <property type="entry name" value="BPD_transp_1"/>
    <property type="match status" value="1"/>
</dbReference>
<organism evidence="9 10">
    <name type="scientific">Planobispora rosea</name>
    <dbReference type="NCBI Taxonomy" id="35762"/>
    <lineage>
        <taxon>Bacteria</taxon>
        <taxon>Bacillati</taxon>
        <taxon>Actinomycetota</taxon>
        <taxon>Actinomycetes</taxon>
        <taxon>Streptosporangiales</taxon>
        <taxon>Streptosporangiaceae</taxon>
        <taxon>Planobispora</taxon>
    </lineage>
</organism>
<feature type="transmembrane region" description="Helical" evidence="6">
    <location>
        <begin position="185"/>
        <end position="206"/>
    </location>
</feature>
<dbReference type="RefSeq" id="WP_084780674.1">
    <property type="nucleotide sequence ID" value="NZ_BMQP01000006.1"/>
</dbReference>
<keyword evidence="2 6" id="KW-0813">Transport</keyword>
<feature type="transmembrane region" description="Helical" evidence="6">
    <location>
        <begin position="138"/>
        <end position="165"/>
    </location>
</feature>
<evidence type="ECO:0000256" key="4">
    <source>
        <dbReference type="ARBA" id="ARBA00022989"/>
    </source>
</evidence>
<reference evidence="9" key="1">
    <citation type="submission" date="2021-01" db="EMBL/GenBank/DDBJ databases">
        <title>Whole genome shotgun sequence of Planobispora rosea NBRC 15558.</title>
        <authorList>
            <person name="Komaki H."/>
            <person name="Tamura T."/>
        </authorList>
    </citation>
    <scope>NUCLEOTIDE SEQUENCE</scope>
    <source>
        <strain evidence="9">NBRC 15558</strain>
    </source>
</reference>
<evidence type="ECO:0000256" key="5">
    <source>
        <dbReference type="ARBA" id="ARBA00023136"/>
    </source>
</evidence>
<feature type="region of interest" description="Disordered" evidence="7">
    <location>
        <begin position="230"/>
        <end position="256"/>
    </location>
</feature>
<evidence type="ECO:0000313" key="9">
    <source>
        <dbReference type="EMBL" id="GIH88461.1"/>
    </source>
</evidence>
<dbReference type="CDD" id="cd06261">
    <property type="entry name" value="TM_PBP2"/>
    <property type="match status" value="1"/>
</dbReference>
<accession>A0A8J3S9F2</accession>
<proteinExistence type="inferred from homology"/>
<evidence type="ECO:0000256" key="7">
    <source>
        <dbReference type="SAM" id="MobiDB-lite"/>
    </source>
</evidence>
<evidence type="ECO:0000256" key="1">
    <source>
        <dbReference type="ARBA" id="ARBA00004141"/>
    </source>
</evidence>
<keyword evidence="5 6" id="KW-0472">Membrane</keyword>
<dbReference type="PROSITE" id="PS50928">
    <property type="entry name" value="ABC_TM1"/>
    <property type="match status" value="1"/>
</dbReference>
<dbReference type="OrthoDB" id="3233284at2"/>
<evidence type="ECO:0000313" key="10">
    <source>
        <dbReference type="Proteomes" id="UP000655044"/>
    </source>
</evidence>